<gene>
    <name evidence="5" type="ORF">GCM10007147_17790</name>
</gene>
<comment type="caution">
    <text evidence="5">The sequence shown here is derived from an EMBL/GenBank/DDBJ whole genome shotgun (WGS) entry which is preliminary data.</text>
</comment>
<protein>
    <submittedName>
        <fullName evidence="5">Uncharacterized protein</fullName>
    </submittedName>
</protein>
<dbReference type="Gene3D" id="3.50.50.60">
    <property type="entry name" value="FAD/NAD(P)-binding domain"/>
    <property type="match status" value="1"/>
</dbReference>
<dbReference type="PANTHER" id="PTHR11985:SF35">
    <property type="entry name" value="ANAEROBIC GLYCEROL-3-PHOSPHATE DEHYDROGENASE SUBUNIT A"/>
    <property type="match status" value="1"/>
</dbReference>
<dbReference type="InterPro" id="IPR036188">
    <property type="entry name" value="FAD/NAD-bd_sf"/>
</dbReference>
<dbReference type="EMBL" id="BMXL01000006">
    <property type="protein sequence ID" value="GHD22940.1"/>
    <property type="molecule type" value="Genomic_DNA"/>
</dbReference>
<feature type="region of interest" description="Disordered" evidence="4">
    <location>
        <begin position="115"/>
        <end position="143"/>
    </location>
</feature>
<name>A0A918XC70_9ACTN</name>
<dbReference type="PROSITE" id="PS00978">
    <property type="entry name" value="FAD_G3PDH_2"/>
    <property type="match status" value="1"/>
</dbReference>
<evidence type="ECO:0000256" key="3">
    <source>
        <dbReference type="ARBA" id="ARBA00023002"/>
    </source>
</evidence>
<dbReference type="InterPro" id="IPR000447">
    <property type="entry name" value="G3P_DH_FAD-dep"/>
</dbReference>
<dbReference type="AlphaFoldDB" id="A0A918XC70"/>
<evidence type="ECO:0000256" key="1">
    <source>
        <dbReference type="ARBA" id="ARBA00022630"/>
    </source>
</evidence>
<evidence type="ECO:0000313" key="5">
    <source>
        <dbReference type="EMBL" id="GHD22940.1"/>
    </source>
</evidence>
<dbReference type="PANTHER" id="PTHR11985">
    <property type="entry name" value="GLYCEROL-3-PHOSPHATE DEHYDROGENASE"/>
    <property type="match status" value="1"/>
</dbReference>
<reference evidence="5 6" key="1">
    <citation type="journal article" date="2014" name="Int. J. Syst. Evol. Microbiol.">
        <title>Complete genome sequence of Corynebacterium casei LMG S-19264T (=DSM 44701T), isolated from a smear-ripened cheese.</title>
        <authorList>
            <consortium name="US DOE Joint Genome Institute (JGI-PGF)"/>
            <person name="Walter F."/>
            <person name="Albersmeier A."/>
            <person name="Kalinowski J."/>
            <person name="Ruckert C."/>
        </authorList>
    </citation>
    <scope>NUCLEOTIDE SEQUENCE [LARGE SCALE GENOMIC DNA]</scope>
    <source>
        <strain evidence="5 6">KCTC 19473</strain>
    </source>
</reference>
<accession>A0A918XC70</accession>
<dbReference type="GO" id="GO:0004368">
    <property type="term" value="F:glycerol-3-phosphate dehydrogenase (quinone) activity"/>
    <property type="evidence" value="ECO:0007669"/>
    <property type="project" value="InterPro"/>
</dbReference>
<dbReference type="Proteomes" id="UP000654947">
    <property type="component" value="Unassembled WGS sequence"/>
</dbReference>
<evidence type="ECO:0000313" key="6">
    <source>
        <dbReference type="Proteomes" id="UP000654947"/>
    </source>
</evidence>
<sequence length="143" mass="14358">MLGAYAGLGPLLSAADGAGATSALSRDHTVVTGPAGMVTVVGGKYTTYRVMALDAVDAAVRSAGLDPGPSRTADLPLVGADGHVEAAPGLHRPAADAGTPRATAERMLHRYGGELPELLRGGGRRSPTASTRGCAGRSRTKGR</sequence>
<keyword evidence="1" id="KW-0285">Flavoprotein</keyword>
<keyword evidence="2" id="KW-0274">FAD</keyword>
<keyword evidence="3" id="KW-0560">Oxidoreductase</keyword>
<keyword evidence="6" id="KW-1185">Reference proteome</keyword>
<evidence type="ECO:0000256" key="2">
    <source>
        <dbReference type="ARBA" id="ARBA00022827"/>
    </source>
</evidence>
<proteinExistence type="predicted"/>
<dbReference type="GO" id="GO:0046168">
    <property type="term" value="P:glycerol-3-phosphate catabolic process"/>
    <property type="evidence" value="ECO:0007669"/>
    <property type="project" value="TreeGrafter"/>
</dbReference>
<organism evidence="5 6">
    <name type="scientific">Nocardiopsis kunsanensis</name>
    <dbReference type="NCBI Taxonomy" id="141693"/>
    <lineage>
        <taxon>Bacteria</taxon>
        <taxon>Bacillati</taxon>
        <taxon>Actinomycetota</taxon>
        <taxon>Actinomycetes</taxon>
        <taxon>Streptosporangiales</taxon>
        <taxon>Nocardiopsidaceae</taxon>
        <taxon>Nocardiopsis</taxon>
    </lineage>
</organism>
<evidence type="ECO:0000256" key="4">
    <source>
        <dbReference type="SAM" id="MobiDB-lite"/>
    </source>
</evidence>